<reference evidence="15 17" key="2">
    <citation type="submission" date="2018-12" db="EMBL/GenBank/DDBJ databases">
        <title>Legionella sp,whole genome shotgun sequence.</title>
        <authorList>
            <person name="Wu H."/>
        </authorList>
    </citation>
    <scope>NUCLEOTIDE SEQUENCE [LARGE SCALE GENOMIC DNA]</scope>
    <source>
        <strain evidence="17">km489</strain>
        <strain evidence="15">Km489</strain>
    </source>
</reference>
<comment type="caution">
    <text evidence="14">The sequence shown here is derived from an EMBL/GenBank/DDBJ whole genome shotgun (WGS) entry which is preliminary data.</text>
</comment>
<feature type="binding site" evidence="9">
    <location>
        <begin position="407"/>
        <end position="408"/>
    </location>
    <ligand>
        <name>2-[(2R,5Z)-2-carboxy-4-methylthiazol-5(2H)-ylidene]ethyl phosphate</name>
        <dbReference type="ChEBI" id="CHEBI:62899"/>
    </ligand>
</feature>
<evidence type="ECO:0000256" key="6">
    <source>
        <dbReference type="ARBA" id="ARBA00047334"/>
    </source>
</evidence>
<dbReference type="Proteomes" id="UP000247152">
    <property type="component" value="Unassembled WGS sequence"/>
</dbReference>
<dbReference type="GO" id="GO:0009229">
    <property type="term" value="P:thiamine diphosphate biosynthetic process"/>
    <property type="evidence" value="ECO:0007669"/>
    <property type="project" value="UniProtKB-UniRule"/>
</dbReference>
<dbReference type="SUPFAM" id="SSF51391">
    <property type="entry name" value="Thiamin phosphate synthase"/>
    <property type="match status" value="1"/>
</dbReference>
<organism evidence="14 16">
    <name type="scientific">Legionella qingyii</name>
    <dbReference type="NCBI Taxonomy" id="2184757"/>
    <lineage>
        <taxon>Bacteria</taxon>
        <taxon>Pseudomonadati</taxon>
        <taxon>Pseudomonadota</taxon>
        <taxon>Gammaproteobacteria</taxon>
        <taxon>Legionellales</taxon>
        <taxon>Legionellaceae</taxon>
        <taxon>Legionella</taxon>
    </lineage>
</organism>
<dbReference type="InterPro" id="IPR029056">
    <property type="entry name" value="Ribokinase-like"/>
</dbReference>
<keyword evidence="2 9" id="KW-0808">Transferase</keyword>
<evidence type="ECO:0000256" key="11">
    <source>
        <dbReference type="RuleBase" id="RU004253"/>
    </source>
</evidence>
<evidence type="ECO:0000256" key="1">
    <source>
        <dbReference type="ARBA" id="ARBA00005165"/>
    </source>
</evidence>
<accession>A0A317U7M2</accession>
<feature type="binding site" evidence="9">
    <location>
        <position position="291"/>
    </location>
    <ligand>
        <name>4-amino-2-methyl-5-(diphosphooxymethyl)pyrimidine</name>
        <dbReference type="ChEBI" id="CHEBI:57841"/>
    </ligand>
</feature>
<dbReference type="OrthoDB" id="9789949at2"/>
<reference evidence="14 16" key="1">
    <citation type="submission" date="2018-05" db="EMBL/GenBank/DDBJ databases">
        <title>Legionella qingyii sp.nov., whole genome shotgun sequence.</title>
        <authorList>
            <person name="Wu H."/>
            <person name="Zhu Q."/>
            <person name="Hu C."/>
        </authorList>
    </citation>
    <scope>NUCLEOTIDE SEQUENCE [LARGE SCALE GENOMIC DNA]</scope>
    <source>
        <strain evidence="14 16">HEB18</strain>
    </source>
</reference>
<dbReference type="InterPro" id="IPR013749">
    <property type="entry name" value="PM/HMP-P_kinase-1"/>
</dbReference>
<evidence type="ECO:0000256" key="10">
    <source>
        <dbReference type="RuleBase" id="RU003826"/>
    </source>
</evidence>
<feature type="binding site" evidence="9">
    <location>
        <position position="292"/>
    </location>
    <ligand>
        <name>Mg(2+)</name>
        <dbReference type="ChEBI" id="CHEBI:18420"/>
    </ligand>
</feature>
<proteinExistence type="inferred from homology"/>
<evidence type="ECO:0000313" key="15">
    <source>
        <dbReference type="EMBL" id="RUR26582.1"/>
    </source>
</evidence>
<comment type="similarity">
    <text evidence="9 10">Belongs to the thiamine-phosphate synthase family.</text>
</comment>
<feature type="domain" description="Pyridoxamine kinase/Phosphomethylpyrimidine kinase" evidence="13">
    <location>
        <begin position="82"/>
        <end position="199"/>
    </location>
</feature>
<dbReference type="PANTHER" id="PTHR20857">
    <property type="entry name" value="THIAMINE-PHOSPHATE PYROPHOSPHORYLASE"/>
    <property type="match status" value="1"/>
</dbReference>
<dbReference type="SUPFAM" id="SSF53613">
    <property type="entry name" value="Ribokinase-like"/>
    <property type="match status" value="1"/>
</dbReference>
<dbReference type="Proteomes" id="UP000287374">
    <property type="component" value="Unassembled WGS sequence"/>
</dbReference>
<dbReference type="InterPro" id="IPR013785">
    <property type="entry name" value="Aldolase_TIM"/>
</dbReference>
<dbReference type="Pfam" id="PF02581">
    <property type="entry name" value="TMP-TENI"/>
    <property type="match status" value="1"/>
</dbReference>
<evidence type="ECO:0000313" key="17">
    <source>
        <dbReference type="Proteomes" id="UP000287374"/>
    </source>
</evidence>
<feature type="binding site" evidence="9">
    <location>
        <position position="311"/>
    </location>
    <ligand>
        <name>Mg(2+)</name>
        <dbReference type="ChEBI" id="CHEBI:18420"/>
    </ligand>
</feature>
<dbReference type="Gene3D" id="3.20.20.70">
    <property type="entry name" value="Aldolase class I"/>
    <property type="match status" value="1"/>
</dbReference>
<dbReference type="FunFam" id="3.20.20.70:FF:000064">
    <property type="entry name" value="Thiamine-phosphate synthase"/>
    <property type="match status" value="1"/>
</dbReference>
<evidence type="ECO:0000256" key="7">
    <source>
        <dbReference type="ARBA" id="ARBA00047851"/>
    </source>
</evidence>
<feature type="binding site" evidence="9">
    <location>
        <position position="359"/>
    </location>
    <ligand>
        <name>4-amino-2-methyl-5-(diphosphooxymethyl)pyrimidine</name>
        <dbReference type="ChEBI" id="CHEBI:57841"/>
    </ligand>
</feature>
<evidence type="ECO:0000256" key="9">
    <source>
        <dbReference type="HAMAP-Rule" id="MF_00097"/>
    </source>
</evidence>
<dbReference type="PANTHER" id="PTHR20857:SF15">
    <property type="entry name" value="THIAMINE-PHOSPHATE SYNTHASE"/>
    <property type="match status" value="1"/>
</dbReference>
<dbReference type="CDD" id="cd00564">
    <property type="entry name" value="TMP_TenI"/>
    <property type="match status" value="1"/>
</dbReference>
<dbReference type="EMBL" id="QHJG01000002">
    <property type="protein sequence ID" value="PWY57499.1"/>
    <property type="molecule type" value="Genomic_DNA"/>
</dbReference>
<dbReference type="EMBL" id="RZGX01000001">
    <property type="protein sequence ID" value="RUR26582.1"/>
    <property type="molecule type" value="Genomic_DNA"/>
</dbReference>
<protein>
    <recommendedName>
        <fullName evidence="9">Thiamine-phosphate synthase</fullName>
        <shortName evidence="9">TP synthase</shortName>
        <shortName evidence="9">TPS</shortName>
        <ecNumber evidence="9">2.5.1.3</ecNumber>
    </recommendedName>
    <alternativeName>
        <fullName evidence="9">Thiamine-phosphate pyrophosphorylase</fullName>
        <shortName evidence="9">TMP pyrophosphorylase</shortName>
        <shortName evidence="9">TMP-PPase</shortName>
    </alternativeName>
</protein>
<evidence type="ECO:0000313" key="14">
    <source>
        <dbReference type="EMBL" id="PWY57499.1"/>
    </source>
</evidence>
<dbReference type="NCBIfam" id="NF002904">
    <property type="entry name" value="PRK03512.1"/>
    <property type="match status" value="1"/>
</dbReference>
<dbReference type="EC" id="2.5.1.3" evidence="9"/>
<feature type="binding site" evidence="9">
    <location>
        <begin position="356"/>
        <end position="358"/>
    </location>
    <ligand>
        <name>2-[(2R,5Z)-2-carboxy-4-methylthiazol-5(2H)-ylidene]ethyl phosphate</name>
        <dbReference type="ChEBI" id="CHEBI:62899"/>
    </ligand>
</feature>
<dbReference type="UniPathway" id="UPA00060">
    <property type="reaction ID" value="UER00141"/>
</dbReference>
<evidence type="ECO:0000256" key="8">
    <source>
        <dbReference type="ARBA" id="ARBA00047883"/>
    </source>
</evidence>
<evidence type="ECO:0000256" key="3">
    <source>
        <dbReference type="ARBA" id="ARBA00022723"/>
    </source>
</evidence>
<evidence type="ECO:0000256" key="5">
    <source>
        <dbReference type="ARBA" id="ARBA00022977"/>
    </source>
</evidence>
<keyword evidence="3 9" id="KW-0479">Metal-binding</keyword>
<dbReference type="InterPro" id="IPR022998">
    <property type="entry name" value="ThiamineP_synth_TenI"/>
</dbReference>
<feature type="binding site" evidence="9">
    <location>
        <position position="330"/>
    </location>
    <ligand>
        <name>4-amino-2-methyl-5-(diphosphooxymethyl)pyrimidine</name>
        <dbReference type="ChEBI" id="CHEBI:57841"/>
    </ligand>
</feature>
<gene>
    <name evidence="9" type="primary">thiE</name>
    <name evidence="14" type="ORF">DGG96_01935</name>
    <name evidence="15" type="ORF">ELY20_01300</name>
</gene>
<dbReference type="RefSeq" id="WP_110141331.1">
    <property type="nucleotide sequence ID" value="NZ_QHJG01000002.1"/>
</dbReference>
<feature type="domain" description="Thiamine phosphate synthase/TenI" evidence="12">
    <location>
        <begin position="244"/>
        <end position="410"/>
    </location>
</feature>
<comment type="catalytic activity">
    <reaction evidence="6 9 10">
        <text>4-methyl-5-(2-phosphooxyethyl)-thiazole + 4-amino-2-methyl-5-(diphosphooxymethyl)pyrimidine + H(+) = thiamine phosphate + diphosphate</text>
        <dbReference type="Rhea" id="RHEA:22328"/>
        <dbReference type="ChEBI" id="CHEBI:15378"/>
        <dbReference type="ChEBI" id="CHEBI:33019"/>
        <dbReference type="ChEBI" id="CHEBI:37575"/>
        <dbReference type="ChEBI" id="CHEBI:57841"/>
        <dbReference type="ChEBI" id="CHEBI:58296"/>
        <dbReference type="EC" id="2.5.1.3"/>
    </reaction>
</comment>
<evidence type="ECO:0000259" key="12">
    <source>
        <dbReference type="Pfam" id="PF02581"/>
    </source>
</evidence>
<dbReference type="GO" id="GO:0009228">
    <property type="term" value="P:thiamine biosynthetic process"/>
    <property type="evidence" value="ECO:0007669"/>
    <property type="project" value="UniProtKB-KW"/>
</dbReference>
<name>A0A317U7M2_9GAMM</name>
<dbReference type="HAMAP" id="MF_00097">
    <property type="entry name" value="TMP_synthase"/>
    <property type="match status" value="1"/>
</dbReference>
<keyword evidence="17" id="KW-1185">Reference proteome</keyword>
<comment type="pathway">
    <text evidence="1 9 11">Cofactor biosynthesis; thiamine diphosphate biosynthesis; thiamine phosphate from 4-amino-2-methyl-5-diphosphomethylpyrimidine and 4-methyl-5-(2-phosphoethyl)-thiazole: step 1/1.</text>
</comment>
<evidence type="ECO:0000256" key="2">
    <source>
        <dbReference type="ARBA" id="ARBA00022679"/>
    </source>
</evidence>
<sequence>MMSTVWSNMGNEADRQTLRGLGLEMQSQRFLKTPPAAIKIETRVSADDIQILNHYAGPVVWDFSLSLSQYVEEKKSNLGAGLSFADVLVLNTHEAEFILNCQVKTHHAMQETAYKLLALGAKSVFLIGQPMHESSWQHDYWTNGSTSFWLTQNRIYDAKYPELRSIFSAAITGALALGYLLEDALIIAKMYVHQAVRRGQTSVYYGGFPEDETDLPYLASKPLYEAPQPFKPCHRLGLYPVVDEFSWVERLLNLGVKTIQLRIKEKTNTLEEEMRQSIALAKKHRATLFINDYWEMALKLNAEAVHLGQSDLDTADLDAIRKQGLLLGVSTHCYYEVARAHALCPSYIAIGPIFPTTSKEMPFAAQGIECLQRWKRTLNYPLVAIGGINIDRMPDVVATGVQGVALISAITKAADPHQSTLKLLSLIEQ</sequence>
<dbReference type="AlphaFoldDB" id="A0A317U7M2"/>
<evidence type="ECO:0000259" key="13">
    <source>
        <dbReference type="Pfam" id="PF08543"/>
    </source>
</evidence>
<keyword evidence="5 9" id="KW-0784">Thiamine biosynthesis</keyword>
<feature type="binding site" evidence="9">
    <location>
        <position position="387"/>
    </location>
    <ligand>
        <name>2-[(2R,5Z)-2-carboxy-4-methylthiazol-5(2H)-ylidene]ethyl phosphate</name>
        <dbReference type="ChEBI" id="CHEBI:62899"/>
    </ligand>
</feature>
<comment type="catalytic activity">
    <reaction evidence="7 9 10">
        <text>2-(2-carboxy-4-methylthiazol-5-yl)ethyl phosphate + 4-amino-2-methyl-5-(diphosphooxymethyl)pyrimidine + 2 H(+) = thiamine phosphate + CO2 + diphosphate</text>
        <dbReference type="Rhea" id="RHEA:47848"/>
        <dbReference type="ChEBI" id="CHEBI:15378"/>
        <dbReference type="ChEBI" id="CHEBI:16526"/>
        <dbReference type="ChEBI" id="CHEBI:33019"/>
        <dbReference type="ChEBI" id="CHEBI:37575"/>
        <dbReference type="ChEBI" id="CHEBI:57841"/>
        <dbReference type="ChEBI" id="CHEBI:62890"/>
        <dbReference type="EC" id="2.5.1.3"/>
    </reaction>
</comment>
<evidence type="ECO:0000256" key="4">
    <source>
        <dbReference type="ARBA" id="ARBA00022842"/>
    </source>
</evidence>
<evidence type="ECO:0000313" key="16">
    <source>
        <dbReference type="Proteomes" id="UP000247152"/>
    </source>
</evidence>
<dbReference type="GO" id="GO:0005737">
    <property type="term" value="C:cytoplasm"/>
    <property type="evidence" value="ECO:0007669"/>
    <property type="project" value="TreeGrafter"/>
</dbReference>
<comment type="catalytic activity">
    <reaction evidence="8 9 10">
        <text>2-[(2R,5Z)-2-carboxy-4-methylthiazol-5(2H)-ylidene]ethyl phosphate + 4-amino-2-methyl-5-(diphosphooxymethyl)pyrimidine + 2 H(+) = thiamine phosphate + CO2 + diphosphate</text>
        <dbReference type="Rhea" id="RHEA:47844"/>
        <dbReference type="ChEBI" id="CHEBI:15378"/>
        <dbReference type="ChEBI" id="CHEBI:16526"/>
        <dbReference type="ChEBI" id="CHEBI:33019"/>
        <dbReference type="ChEBI" id="CHEBI:37575"/>
        <dbReference type="ChEBI" id="CHEBI:57841"/>
        <dbReference type="ChEBI" id="CHEBI:62899"/>
        <dbReference type="EC" id="2.5.1.3"/>
    </reaction>
</comment>
<dbReference type="GO" id="GO:0000287">
    <property type="term" value="F:magnesium ion binding"/>
    <property type="evidence" value="ECO:0007669"/>
    <property type="project" value="UniProtKB-UniRule"/>
</dbReference>
<dbReference type="Gene3D" id="3.40.1190.20">
    <property type="match status" value="1"/>
</dbReference>
<feature type="binding site" evidence="9">
    <location>
        <begin position="260"/>
        <end position="264"/>
    </location>
    <ligand>
        <name>4-amino-2-methyl-5-(diphosphooxymethyl)pyrimidine</name>
        <dbReference type="ChEBI" id="CHEBI:57841"/>
    </ligand>
</feature>
<keyword evidence="4 9" id="KW-0460">Magnesium</keyword>
<dbReference type="InterPro" id="IPR034291">
    <property type="entry name" value="TMP_synthase"/>
</dbReference>
<dbReference type="Pfam" id="PF08543">
    <property type="entry name" value="Phos_pyr_kin"/>
    <property type="match status" value="1"/>
</dbReference>
<comment type="cofactor">
    <cofactor evidence="9">
        <name>Mg(2+)</name>
        <dbReference type="ChEBI" id="CHEBI:18420"/>
    </cofactor>
    <text evidence="9">Binds 1 Mg(2+) ion per subunit.</text>
</comment>
<dbReference type="GO" id="GO:0004789">
    <property type="term" value="F:thiamine-phosphate diphosphorylase activity"/>
    <property type="evidence" value="ECO:0007669"/>
    <property type="project" value="UniProtKB-UniRule"/>
</dbReference>
<comment type="function">
    <text evidence="9">Condenses 4-methyl-5-(beta-hydroxyethyl)thiazole monophosphate (THZ-P) and 2-methyl-4-amino-5-hydroxymethyl pyrimidine pyrophosphate (HMP-PP) to form thiamine monophosphate (TMP).</text>
</comment>
<dbReference type="NCBIfam" id="TIGR00693">
    <property type="entry name" value="thiE"/>
    <property type="match status" value="1"/>
</dbReference>
<dbReference type="InterPro" id="IPR036206">
    <property type="entry name" value="ThiamineP_synth_sf"/>
</dbReference>